<gene>
    <name evidence="1" type="ORF">UFOVP735_24</name>
</gene>
<dbReference type="SUPFAM" id="SSF52540">
    <property type="entry name" value="P-loop containing nucleoside triphosphate hydrolases"/>
    <property type="match status" value="1"/>
</dbReference>
<protein>
    <recommendedName>
        <fullName evidence="2">ATP-binding protein</fullName>
    </recommendedName>
</protein>
<organism evidence="1">
    <name type="scientific">uncultured Caudovirales phage</name>
    <dbReference type="NCBI Taxonomy" id="2100421"/>
    <lineage>
        <taxon>Viruses</taxon>
        <taxon>Duplodnaviria</taxon>
        <taxon>Heunggongvirae</taxon>
        <taxon>Uroviricota</taxon>
        <taxon>Caudoviricetes</taxon>
        <taxon>Peduoviridae</taxon>
        <taxon>Maltschvirus</taxon>
        <taxon>Maltschvirus maltsch</taxon>
    </lineage>
</organism>
<name>A0A6J7X6N4_9CAUD</name>
<sequence>MSDKISRVQLLNDAKAQLSPWTTEDGRLFLDYMDNGVRRTITVTAAGYCDFRGWFSAFCVDQFNFVPNGDLLSSAQTYFAHWVRSRGQKVKDYIRVGGKVGELYLDIGNDANDAWCISASGITKVPGGPTHIRMLRGAGMLPLVDPDLSVPASEFPKLLKNFIAADDDTFMLLVAWLLGCLRPEGPYPVLTISGEQGSGKSTILRLLRRIIDPHALDMRTPPEDQRDLQAMVRNSFVLAYDNVSHITNKMSDALCVISTGTGAQGGRALYTNAEESAVRVCRPVAMNGIPDVVERGDLVDRSIHVHLPRIDPRQRRDDLEFWDAFHACHAQLLGSLMNAALIATQNYGNVVLAEKPRMSAFAVWAVAAEESFGWQPGRLMEVYKRNRSAAESQMLEFHGMASAMLRMMEKQREFSGTYSDLIGQLEMNIGPREKLPQTSHSFAAELRRIRPALERHGLRFYNAGRSGANTQKGRSRISIVRMDDETEAPAA</sequence>
<accession>A0A6J7X6N4</accession>
<evidence type="ECO:0008006" key="2">
    <source>
        <dbReference type="Google" id="ProtNLM"/>
    </source>
</evidence>
<proteinExistence type="predicted"/>
<reference evidence="1" key="1">
    <citation type="submission" date="2020-05" db="EMBL/GenBank/DDBJ databases">
        <authorList>
            <person name="Chiriac C."/>
            <person name="Salcher M."/>
            <person name="Ghai R."/>
            <person name="Kavagutti S V."/>
        </authorList>
    </citation>
    <scope>NUCLEOTIDE SEQUENCE</scope>
</reference>
<dbReference type="InterPro" id="IPR027417">
    <property type="entry name" value="P-loop_NTPase"/>
</dbReference>
<dbReference type="EMBL" id="LR798334">
    <property type="protein sequence ID" value="CAB5224040.1"/>
    <property type="molecule type" value="Genomic_DNA"/>
</dbReference>
<evidence type="ECO:0000313" key="1">
    <source>
        <dbReference type="EMBL" id="CAB5224040.1"/>
    </source>
</evidence>